<evidence type="ECO:0000313" key="1">
    <source>
        <dbReference type="EMBL" id="GLQ29537.1"/>
    </source>
</evidence>
<evidence type="ECO:0000313" key="2">
    <source>
        <dbReference type="Proteomes" id="UP001161389"/>
    </source>
</evidence>
<name>A0AA37S7D9_9GAMM</name>
<comment type="caution">
    <text evidence="1">The sequence shown here is derived from an EMBL/GenBank/DDBJ whole genome shotgun (WGS) entry which is preliminary data.</text>
</comment>
<dbReference type="AlphaFoldDB" id="A0AA37S7D9"/>
<organism evidence="1 2">
    <name type="scientific">Litoribrevibacter albus</name>
    <dbReference type="NCBI Taxonomy" id="1473156"/>
    <lineage>
        <taxon>Bacteria</taxon>
        <taxon>Pseudomonadati</taxon>
        <taxon>Pseudomonadota</taxon>
        <taxon>Gammaproteobacteria</taxon>
        <taxon>Oceanospirillales</taxon>
        <taxon>Oceanospirillaceae</taxon>
        <taxon>Litoribrevibacter</taxon>
    </lineage>
</organism>
<accession>A0AA37S7D9</accession>
<reference evidence="1" key="1">
    <citation type="journal article" date="2014" name="Int. J. Syst. Evol. Microbiol.">
        <title>Complete genome sequence of Corynebacterium casei LMG S-19264T (=DSM 44701T), isolated from a smear-ripened cheese.</title>
        <authorList>
            <consortium name="US DOE Joint Genome Institute (JGI-PGF)"/>
            <person name="Walter F."/>
            <person name="Albersmeier A."/>
            <person name="Kalinowski J."/>
            <person name="Ruckert C."/>
        </authorList>
    </citation>
    <scope>NUCLEOTIDE SEQUENCE</scope>
    <source>
        <strain evidence="1">NBRC 110071</strain>
    </source>
</reference>
<keyword evidence="2" id="KW-1185">Reference proteome</keyword>
<sequence>MSWTTDLLANEQHQHTLIIDGAEFETVKSAIVQCADKAFSMFDETVLDTSMFCLFEWQADEGTLTVVVTDETKQSEGKHRVSVVLPELRGEQSEDFLEPDFLEDMQAFIRDYLTTCLPFLQFSLIAAFSLGNRQTVKML</sequence>
<dbReference type="RefSeq" id="WP_284377310.1">
    <property type="nucleotide sequence ID" value="NZ_BSNM01000001.1"/>
</dbReference>
<dbReference type="EMBL" id="BSNM01000001">
    <property type="protein sequence ID" value="GLQ29537.1"/>
    <property type="molecule type" value="Genomic_DNA"/>
</dbReference>
<dbReference type="Proteomes" id="UP001161389">
    <property type="component" value="Unassembled WGS sequence"/>
</dbReference>
<proteinExistence type="predicted"/>
<protein>
    <submittedName>
        <fullName evidence="1">Uncharacterized protein</fullName>
    </submittedName>
</protein>
<reference evidence="1" key="2">
    <citation type="submission" date="2023-01" db="EMBL/GenBank/DDBJ databases">
        <title>Draft genome sequence of Litoribrevibacter albus strain NBRC 110071.</title>
        <authorList>
            <person name="Sun Q."/>
            <person name="Mori K."/>
        </authorList>
    </citation>
    <scope>NUCLEOTIDE SEQUENCE</scope>
    <source>
        <strain evidence="1">NBRC 110071</strain>
    </source>
</reference>
<gene>
    <name evidence="1" type="ORF">GCM10007876_00150</name>
</gene>